<name>A0A9W6BT90_9CHLO</name>
<protein>
    <submittedName>
        <fullName evidence="2">Uncharacterized protein</fullName>
    </submittedName>
</protein>
<evidence type="ECO:0000313" key="3">
    <source>
        <dbReference type="Proteomes" id="UP001165080"/>
    </source>
</evidence>
<evidence type="ECO:0000256" key="1">
    <source>
        <dbReference type="SAM" id="MobiDB-lite"/>
    </source>
</evidence>
<accession>A0A9W6BT90</accession>
<gene>
    <name evidence="2" type="primary">PLEST002807</name>
    <name evidence="2" type="ORF">PLESTB_001230500</name>
</gene>
<dbReference type="AlphaFoldDB" id="A0A9W6BT90"/>
<comment type="caution">
    <text evidence="2">The sequence shown here is derived from an EMBL/GenBank/DDBJ whole genome shotgun (WGS) entry which is preliminary data.</text>
</comment>
<reference evidence="2 3" key="1">
    <citation type="journal article" date="2023" name="Commun. Biol.">
        <title>Reorganization of the ancestral sex-determining regions during the evolution of trioecy in Pleodorina starrii.</title>
        <authorList>
            <person name="Takahashi K."/>
            <person name="Suzuki S."/>
            <person name="Kawai-Toyooka H."/>
            <person name="Yamamoto K."/>
            <person name="Hamaji T."/>
            <person name="Ootsuki R."/>
            <person name="Yamaguchi H."/>
            <person name="Kawachi M."/>
            <person name="Higashiyama T."/>
            <person name="Nozaki H."/>
        </authorList>
    </citation>
    <scope>NUCLEOTIDE SEQUENCE [LARGE SCALE GENOMIC DNA]</scope>
    <source>
        <strain evidence="2 3">NIES-4479</strain>
    </source>
</reference>
<keyword evidence="3" id="KW-1185">Reference proteome</keyword>
<dbReference type="Proteomes" id="UP001165080">
    <property type="component" value="Unassembled WGS sequence"/>
</dbReference>
<dbReference type="EMBL" id="BRXU01000019">
    <property type="protein sequence ID" value="GLC57470.1"/>
    <property type="molecule type" value="Genomic_DNA"/>
</dbReference>
<proteinExistence type="predicted"/>
<feature type="region of interest" description="Disordered" evidence="1">
    <location>
        <begin position="15"/>
        <end position="45"/>
    </location>
</feature>
<sequence length="90" mass="10109">MSIDSDYVATKTLAMEETEHKPLPHTRAQLLASAQRRSPAGWQERKGDFPAQIARESHVAAAPLRPGSVKALILGWESWAWCRKRQTLSK</sequence>
<evidence type="ECO:0000313" key="2">
    <source>
        <dbReference type="EMBL" id="GLC57470.1"/>
    </source>
</evidence>
<organism evidence="2 3">
    <name type="scientific">Pleodorina starrii</name>
    <dbReference type="NCBI Taxonomy" id="330485"/>
    <lineage>
        <taxon>Eukaryota</taxon>
        <taxon>Viridiplantae</taxon>
        <taxon>Chlorophyta</taxon>
        <taxon>core chlorophytes</taxon>
        <taxon>Chlorophyceae</taxon>
        <taxon>CS clade</taxon>
        <taxon>Chlamydomonadales</taxon>
        <taxon>Volvocaceae</taxon>
        <taxon>Pleodorina</taxon>
    </lineage>
</organism>